<protein>
    <submittedName>
        <fullName evidence="4">NACHT domain-containing protein</fullName>
    </submittedName>
</protein>
<keyword evidence="2" id="KW-1133">Transmembrane helix</keyword>
<dbReference type="PANTHER" id="PTHR46844:SF1">
    <property type="entry name" value="SLR5058 PROTEIN"/>
    <property type="match status" value="1"/>
</dbReference>
<dbReference type="EMBL" id="JBHRWO010000010">
    <property type="protein sequence ID" value="MFC3493536.1"/>
    <property type="molecule type" value="Genomic_DNA"/>
</dbReference>
<dbReference type="Pfam" id="PF05729">
    <property type="entry name" value="NACHT"/>
    <property type="match status" value="1"/>
</dbReference>
<organism evidence="4 5">
    <name type="scientific">Glycomyces rhizosphaerae</name>
    <dbReference type="NCBI Taxonomy" id="2054422"/>
    <lineage>
        <taxon>Bacteria</taxon>
        <taxon>Bacillati</taxon>
        <taxon>Actinomycetota</taxon>
        <taxon>Actinomycetes</taxon>
        <taxon>Glycomycetales</taxon>
        <taxon>Glycomycetaceae</taxon>
        <taxon>Glycomyces</taxon>
    </lineage>
</organism>
<dbReference type="InterPro" id="IPR007111">
    <property type="entry name" value="NACHT_NTPase"/>
</dbReference>
<accession>A0ABV7PY45</accession>
<reference evidence="5" key="1">
    <citation type="journal article" date="2019" name="Int. J. Syst. Evol. Microbiol.">
        <title>The Global Catalogue of Microorganisms (GCM) 10K type strain sequencing project: providing services to taxonomists for standard genome sequencing and annotation.</title>
        <authorList>
            <consortium name="The Broad Institute Genomics Platform"/>
            <consortium name="The Broad Institute Genome Sequencing Center for Infectious Disease"/>
            <person name="Wu L."/>
            <person name="Ma J."/>
        </authorList>
    </citation>
    <scope>NUCLEOTIDE SEQUENCE [LARGE SCALE GENOMIC DNA]</scope>
    <source>
        <strain evidence="5">CGMCC 4.7396</strain>
    </source>
</reference>
<gene>
    <name evidence="4" type="ORF">ACFO8M_13735</name>
</gene>
<dbReference type="PROSITE" id="PS50837">
    <property type="entry name" value="NACHT"/>
    <property type="match status" value="1"/>
</dbReference>
<keyword evidence="5" id="KW-1185">Reference proteome</keyword>
<sequence>MTDPAPQAAAPAKRGRLRKAVSKGMLTLGPSVLLVTVFWEQVRDRIPMSVPALSGSAALLILLGFLGLVGEEVGRRWAKRAAGKVDPHRLLWLARQRRLYIAQLAEQVAEVQLYGLTARGPYAMRLPELHVAAGLVRPDRRADSHTGQSLLEVLEAPERRLLVVVGPPGAGKTTILRHTALQLCQSRNAIRRRLPVLIYLRDHVETILDDPAAVTVASLLEETPALRHRSIAEDVRQRLETGRALVMLDGLDETAGVEARQEVARWIKAQTECYPKCRFVVTSRGPGLDNTVLADSDTVRVKHFEWPQIQQFVRQWCYVVRCQETERTGRTVRLQSDKDAGRLLKHMGDSRQLRALVSNPLLLTMTCNVDRYRGQLPGSRAELYREMCEMLLHRRRSQSGVPSSFDPLPAALKAAPLRELALRMMRSRTRRVAARDAEAIFTERLRASPRPVEAEEYLRGAVESGILVADGHDAYSFAHVTIQEYLAAAALREKGDDAFLAKRIDQVWWREAILLWAAEGPADAVVRACLGAGDVDSLLLAEECMDVAAELDPRLQRDLRDRLEHHSEMDSTDRPLVDEWLLRRNVAESVPVGADADLCTVPVRYAVWARFLTDLRFNDALEPPERLRDGEAAAGMWPVYVRKFLLWANHYAEPGYRYRLPTAAELAEYFKAVPAETVGRPLWVEAEPHPRLYCPAGVANSFTADRAAVAAMLHADRERTRGHRVLALAVHIAAQRGDAHVANPMQFRHTFQMARAVDAHLSPDAIFAEAFDYLCRRVRIVAGMRGWHPAFGWESHLEGLDGNEFVESLIQRGAYPAREGADDRLAVRAHLIGVSLWIREALKRAEAPDPGAEERYLDEVGAPTGDVPVYPDAVVPAIDQAIQAARNWNATGEPFDPLGDKTVELLRECRRLIAPVMERQARFDPDLLGSARTALNAAAAVAHSLRGDEATADDLRRAIGGLAVASGRVGTDDGSPVGGDLLMLVRERLPSPDAPPRRPRPEPLVRPKNGLTAAIERLGKWWRRLGEGKRAVH</sequence>
<feature type="transmembrane region" description="Helical" evidence="2">
    <location>
        <begin position="20"/>
        <end position="39"/>
    </location>
</feature>
<dbReference type="InterPro" id="IPR027417">
    <property type="entry name" value="P-loop_NTPase"/>
</dbReference>
<feature type="transmembrane region" description="Helical" evidence="2">
    <location>
        <begin position="51"/>
        <end position="70"/>
    </location>
</feature>
<dbReference type="Proteomes" id="UP001595712">
    <property type="component" value="Unassembled WGS sequence"/>
</dbReference>
<comment type="caution">
    <text evidence="4">The sequence shown here is derived from an EMBL/GenBank/DDBJ whole genome shotgun (WGS) entry which is preliminary data.</text>
</comment>
<keyword evidence="2" id="KW-0472">Membrane</keyword>
<dbReference type="CDD" id="cd00267">
    <property type="entry name" value="ABC_ATPase"/>
    <property type="match status" value="1"/>
</dbReference>
<dbReference type="PANTHER" id="PTHR46844">
    <property type="entry name" value="SLR5058 PROTEIN"/>
    <property type="match status" value="1"/>
</dbReference>
<keyword evidence="2" id="KW-0812">Transmembrane</keyword>
<evidence type="ECO:0000256" key="1">
    <source>
        <dbReference type="SAM" id="MobiDB-lite"/>
    </source>
</evidence>
<feature type="region of interest" description="Disordered" evidence="1">
    <location>
        <begin position="989"/>
        <end position="1009"/>
    </location>
</feature>
<name>A0ABV7PY45_9ACTN</name>
<proteinExistence type="predicted"/>
<dbReference type="RefSeq" id="WP_387976050.1">
    <property type="nucleotide sequence ID" value="NZ_JBHRWO010000010.1"/>
</dbReference>
<evidence type="ECO:0000259" key="3">
    <source>
        <dbReference type="PROSITE" id="PS50837"/>
    </source>
</evidence>
<evidence type="ECO:0000256" key="2">
    <source>
        <dbReference type="SAM" id="Phobius"/>
    </source>
</evidence>
<dbReference type="SUPFAM" id="SSF52540">
    <property type="entry name" value="P-loop containing nucleoside triphosphate hydrolases"/>
    <property type="match status" value="1"/>
</dbReference>
<dbReference type="Gene3D" id="3.40.50.300">
    <property type="entry name" value="P-loop containing nucleotide triphosphate hydrolases"/>
    <property type="match status" value="1"/>
</dbReference>
<feature type="compositionally biased region" description="Basic and acidic residues" evidence="1">
    <location>
        <begin position="989"/>
        <end position="1005"/>
    </location>
</feature>
<feature type="domain" description="NACHT" evidence="3">
    <location>
        <begin position="160"/>
        <end position="284"/>
    </location>
</feature>
<evidence type="ECO:0000313" key="5">
    <source>
        <dbReference type="Proteomes" id="UP001595712"/>
    </source>
</evidence>
<evidence type="ECO:0000313" key="4">
    <source>
        <dbReference type="EMBL" id="MFC3493536.1"/>
    </source>
</evidence>